<dbReference type="Pfam" id="PF02120">
    <property type="entry name" value="Flg_hook"/>
    <property type="match status" value="1"/>
</dbReference>
<feature type="region of interest" description="Disordered" evidence="1">
    <location>
        <begin position="558"/>
        <end position="602"/>
    </location>
</feature>
<comment type="caution">
    <text evidence="3">The sequence shown here is derived from an EMBL/GenBank/DDBJ whole genome shotgun (WGS) entry which is preliminary data.</text>
</comment>
<evidence type="ECO:0000256" key="1">
    <source>
        <dbReference type="SAM" id="MobiDB-lite"/>
    </source>
</evidence>
<dbReference type="EMBL" id="SLVM01000003">
    <property type="protein sequence ID" value="TCM87046.1"/>
    <property type="molecule type" value="Genomic_DNA"/>
</dbReference>
<feature type="region of interest" description="Disordered" evidence="1">
    <location>
        <begin position="211"/>
        <end position="476"/>
    </location>
</feature>
<proteinExistence type="predicted"/>
<organism evidence="3 4">
    <name type="scientific">Rhodovulum steppense</name>
    <dbReference type="NCBI Taxonomy" id="540251"/>
    <lineage>
        <taxon>Bacteria</taxon>
        <taxon>Pseudomonadati</taxon>
        <taxon>Pseudomonadota</taxon>
        <taxon>Alphaproteobacteria</taxon>
        <taxon>Rhodobacterales</taxon>
        <taxon>Paracoccaceae</taxon>
        <taxon>Rhodovulum</taxon>
    </lineage>
</organism>
<keyword evidence="3" id="KW-0966">Cell projection</keyword>
<feature type="region of interest" description="Disordered" evidence="1">
    <location>
        <begin position="109"/>
        <end position="177"/>
    </location>
</feature>
<evidence type="ECO:0000259" key="2">
    <source>
        <dbReference type="Pfam" id="PF02120"/>
    </source>
</evidence>
<feature type="compositionally biased region" description="Pro residues" evidence="1">
    <location>
        <begin position="147"/>
        <end position="156"/>
    </location>
</feature>
<feature type="compositionally biased region" description="Low complexity" evidence="1">
    <location>
        <begin position="576"/>
        <end position="590"/>
    </location>
</feature>
<reference evidence="3 4" key="1">
    <citation type="submission" date="2019-03" db="EMBL/GenBank/DDBJ databases">
        <title>Genomic Encyclopedia of Type Strains, Phase IV (KMG-IV): sequencing the most valuable type-strain genomes for metagenomic binning, comparative biology and taxonomic classification.</title>
        <authorList>
            <person name="Goeker M."/>
        </authorList>
    </citation>
    <scope>NUCLEOTIDE SEQUENCE [LARGE SCALE GENOMIC DNA]</scope>
    <source>
        <strain evidence="3 4">DSM 21153</strain>
    </source>
</reference>
<gene>
    <name evidence="3" type="ORF">EV216_103124</name>
</gene>
<dbReference type="Gene3D" id="3.30.750.140">
    <property type="match status" value="1"/>
</dbReference>
<protein>
    <submittedName>
        <fullName evidence="3">Flagellar hook-length control protein FliK</fullName>
    </submittedName>
</protein>
<evidence type="ECO:0000313" key="3">
    <source>
        <dbReference type="EMBL" id="TCM87046.1"/>
    </source>
</evidence>
<accession>A0A4R1Z122</accession>
<dbReference type="Proteomes" id="UP000295277">
    <property type="component" value="Unassembled WGS sequence"/>
</dbReference>
<evidence type="ECO:0000313" key="4">
    <source>
        <dbReference type="Proteomes" id="UP000295277"/>
    </source>
</evidence>
<keyword evidence="3" id="KW-0282">Flagellum</keyword>
<feature type="compositionally biased region" description="Low complexity" evidence="1">
    <location>
        <begin position="312"/>
        <end position="338"/>
    </location>
</feature>
<dbReference type="InterPro" id="IPR021136">
    <property type="entry name" value="Flagellar_hook_control-like_C"/>
</dbReference>
<keyword evidence="4" id="KW-1185">Reference proteome</keyword>
<dbReference type="AlphaFoldDB" id="A0A4R1Z122"/>
<name>A0A4R1Z122_9RHOB</name>
<dbReference type="CDD" id="cd17470">
    <property type="entry name" value="T3SS_Flik_C"/>
    <property type="match status" value="1"/>
</dbReference>
<dbReference type="InterPro" id="IPR038610">
    <property type="entry name" value="FliK-like_C_sf"/>
</dbReference>
<feature type="domain" description="Flagellar hook-length control protein-like C-terminal" evidence="2">
    <location>
        <begin position="494"/>
        <end position="564"/>
    </location>
</feature>
<keyword evidence="3" id="KW-0969">Cilium</keyword>
<feature type="compositionally biased region" description="Basic and acidic residues" evidence="1">
    <location>
        <begin position="288"/>
        <end position="304"/>
    </location>
</feature>
<sequence length="602" mass="59803">MRMQPFPLFDLAAGGLPVQPDAARPGAALPGAEPGAFLAAFAGEQGAAPARLPPGLSDGSGVAAALPLHLVPADDGAGSTAGLALWRPAEPGARLAAGMALLLGSAAQPTEEPVLRDPAGDNGSRPVAAFPPAEATDGNADSVRPDMAPPLAPPAPLAGSDDTDPDTVPPSRRADAPLPAAELRVPGAAGPAMPGAPLPAPVLDRVAEQVAAQRPAAPGRVDAFPGAAPARPALGSPADPAAPRAPEVTPPAAGASATARPDPGAAPLPSRAMPPPAEARQPGTGPEARPEIQPETRNETRPDPRPVPAPPVMAARQTPPLAAPAGAEAPEPEALPTGDAPSAATDDRPPLAEARPAPPAMPGKSGPDTPATALRQAADADPQPARVGKRAVRADRSADLPPPVGPVLRPDSGSAPAAALVPPQDVTPTDPARASAVSGDGAVTETAARGDAPGPERPGADAPRSSVPAPQLADAPRPAMRTMAEALHRAADGAVELTLSPEELGRVRLTLAPGENGITVTINADRADTLDLMRRHADLLGNAMRELGYGEVVLDFRGKGGRQGQAPDSAPTPGMTGDDSAPSAPPATAGRTMAAGGLDLRL</sequence>